<organism evidence="2">
    <name type="scientific">Solanum lycopersicum</name>
    <name type="common">Tomato</name>
    <name type="synonym">Lycopersicon esculentum</name>
    <dbReference type="NCBI Taxonomy" id="4081"/>
    <lineage>
        <taxon>Eukaryota</taxon>
        <taxon>Viridiplantae</taxon>
        <taxon>Streptophyta</taxon>
        <taxon>Embryophyta</taxon>
        <taxon>Tracheophyta</taxon>
        <taxon>Spermatophyta</taxon>
        <taxon>Magnoliopsida</taxon>
        <taxon>eudicotyledons</taxon>
        <taxon>Gunneridae</taxon>
        <taxon>Pentapetalae</taxon>
        <taxon>asterids</taxon>
        <taxon>lamiids</taxon>
        <taxon>Solanales</taxon>
        <taxon>Solanaceae</taxon>
        <taxon>Solanoideae</taxon>
        <taxon>Solaneae</taxon>
        <taxon>Solanum</taxon>
        <taxon>Solanum subgen. Lycopersicon</taxon>
    </lineage>
</organism>
<dbReference type="Gramene" id="Solyc09g055715.1.1">
    <property type="protein sequence ID" value="Solyc09g055715.1.1"/>
    <property type="gene ID" value="Solyc09g055715.1"/>
</dbReference>
<dbReference type="PANTHER" id="PTHR48474:SF1">
    <property type="entry name" value="DUF1985 DOMAIN-CONTAINING PROTEIN"/>
    <property type="match status" value="1"/>
</dbReference>
<evidence type="ECO:0000313" key="2">
    <source>
        <dbReference type="EnsemblPlants" id="Solyc09g055715.1.1"/>
    </source>
</evidence>
<dbReference type="EnsemblPlants" id="Solyc09g055715.1.1">
    <property type="protein sequence ID" value="Solyc09g055715.1.1"/>
    <property type="gene ID" value="Solyc09g055715.1"/>
</dbReference>
<name>A0A3Q7I0Z7_SOLLC</name>
<feature type="compositionally biased region" description="Polar residues" evidence="1">
    <location>
        <begin position="311"/>
        <end position="320"/>
    </location>
</feature>
<proteinExistence type="predicted"/>
<sequence>MLQNPYPLPHQSYGCLDEAHLHIPIPYLCVLFLDARDYFFIKAIDSQGFKQIFELASLLKQIWLWQGLIKNVGSAARMTQEYKMAIDSSSKKRKVSYYKTPVDHQEYRSDEVLRHDDEEWKVQSVSMGEKSFLFADEEPEQEVAQKVDDHIPRLLNWQTTNESRRYKKLMNSIFSDVNNKYCNCHRRISKIKLHLKPSPQAVKVKRKGKVGSSMSPVRKRTKKPVTSGSKQDAKNLEPRIAVKQPMKKNVVSRKRTSGSEVEDWLKELSDFRKEVKQEFVEIRSLINDNFKTHSDDHIVPSNSNDEDGYTPQYTSNKESPSNQVLVVQCDKLESGNSEVDVEQMSCPVPIWVLDHMNVTTDSQFELDDQFMPSLNSIKSNTAPHSIVIKGHIEQLPTTIAGCITTKADQATIDVHLGTNGEKLKID</sequence>
<keyword evidence="3" id="KW-1185">Reference proteome</keyword>
<reference evidence="2" key="2">
    <citation type="submission" date="2019-01" db="UniProtKB">
        <authorList>
            <consortium name="EnsemblPlants"/>
        </authorList>
    </citation>
    <scope>IDENTIFICATION</scope>
    <source>
        <strain evidence="2">cv. Heinz 1706</strain>
    </source>
</reference>
<dbReference type="AlphaFoldDB" id="A0A3Q7I0Z7"/>
<evidence type="ECO:0000256" key="1">
    <source>
        <dbReference type="SAM" id="MobiDB-lite"/>
    </source>
</evidence>
<dbReference type="Proteomes" id="UP000004994">
    <property type="component" value="Chromosome 9"/>
</dbReference>
<dbReference type="PANTHER" id="PTHR48474">
    <property type="entry name" value="DUF1985 DOMAIN-CONTAINING PROTEIN"/>
    <property type="match status" value="1"/>
</dbReference>
<protein>
    <submittedName>
        <fullName evidence="2">Uncharacterized protein</fullName>
    </submittedName>
</protein>
<feature type="region of interest" description="Disordered" evidence="1">
    <location>
        <begin position="200"/>
        <end position="233"/>
    </location>
</feature>
<feature type="region of interest" description="Disordered" evidence="1">
    <location>
        <begin position="294"/>
        <end position="320"/>
    </location>
</feature>
<accession>A0A3Q7I0Z7</accession>
<reference evidence="2" key="1">
    <citation type="journal article" date="2012" name="Nature">
        <title>The tomato genome sequence provides insights into fleshy fruit evolution.</title>
        <authorList>
            <consortium name="Tomato Genome Consortium"/>
        </authorList>
    </citation>
    <scope>NUCLEOTIDE SEQUENCE [LARGE SCALE GENOMIC DNA]</scope>
    <source>
        <strain evidence="2">cv. Heinz 1706</strain>
    </source>
</reference>
<evidence type="ECO:0000313" key="3">
    <source>
        <dbReference type="Proteomes" id="UP000004994"/>
    </source>
</evidence>
<dbReference type="InParanoid" id="A0A3Q7I0Z7"/>